<name>A0A0P7YB31_9HYPH</name>
<comment type="function">
    <text evidence="10 11">FliG is one of three proteins (FliG, FliN, FliM) that forms the rotor-mounted switch complex (C ring), located at the base of the basal body. This complex interacts with the CheY and CheZ chemotaxis proteins, in addition to contacting components of the motor that determine the direction of flagellar rotation.</text>
</comment>
<keyword evidence="7 11" id="KW-0283">Flagellar rotation</keyword>
<gene>
    <name evidence="16" type="primary">fliG-2</name>
    <name evidence="17" type="ORF">GA0071312_2738</name>
    <name evidence="16" type="ORF">HLUCCO17_07620</name>
</gene>
<dbReference type="PANTHER" id="PTHR30534:SF0">
    <property type="entry name" value="FLAGELLAR MOTOR SWITCH PROTEIN FLIG"/>
    <property type="match status" value="1"/>
</dbReference>
<dbReference type="RefSeq" id="WP_074445403.1">
    <property type="nucleotide sequence ID" value="NZ_FMBM01000002.1"/>
</dbReference>
<keyword evidence="9 11" id="KW-0975">Bacterial flagellum</keyword>
<evidence type="ECO:0000259" key="14">
    <source>
        <dbReference type="Pfam" id="PF14841"/>
    </source>
</evidence>
<dbReference type="Pfam" id="PF14841">
    <property type="entry name" value="FliG_M"/>
    <property type="match status" value="1"/>
</dbReference>
<evidence type="ECO:0000256" key="5">
    <source>
        <dbReference type="ARBA" id="ARBA00022475"/>
    </source>
</evidence>
<dbReference type="AlphaFoldDB" id="A0A0P7YB31"/>
<dbReference type="InterPro" id="IPR000090">
    <property type="entry name" value="Flg_Motor_Flig"/>
</dbReference>
<accession>A0A0P7YB31</accession>
<evidence type="ECO:0000256" key="7">
    <source>
        <dbReference type="ARBA" id="ARBA00022779"/>
    </source>
</evidence>
<dbReference type="InterPro" id="IPR028263">
    <property type="entry name" value="FliG_N"/>
</dbReference>
<proteinExistence type="inferred from homology"/>
<evidence type="ECO:0000259" key="15">
    <source>
        <dbReference type="Pfam" id="PF14842"/>
    </source>
</evidence>
<evidence type="ECO:0000313" key="16">
    <source>
        <dbReference type="EMBL" id="KPQ11244.1"/>
    </source>
</evidence>
<keyword evidence="16" id="KW-0969">Cilium</keyword>
<dbReference type="GO" id="GO:0009425">
    <property type="term" value="C:bacterial-type flagellum basal body"/>
    <property type="evidence" value="ECO:0007669"/>
    <property type="project" value="UniProtKB-SubCell"/>
</dbReference>
<dbReference type="Proteomes" id="UP000050497">
    <property type="component" value="Unassembled WGS sequence"/>
</dbReference>
<dbReference type="Proteomes" id="UP000182800">
    <property type="component" value="Unassembled WGS sequence"/>
</dbReference>
<dbReference type="InterPro" id="IPR032779">
    <property type="entry name" value="FliG_M"/>
</dbReference>
<dbReference type="Pfam" id="PF01706">
    <property type="entry name" value="FliG_C"/>
    <property type="match status" value="1"/>
</dbReference>
<keyword evidence="8 11" id="KW-0472">Membrane</keyword>
<dbReference type="InterPro" id="IPR011002">
    <property type="entry name" value="FliG_a-hlx"/>
</dbReference>
<dbReference type="PANTHER" id="PTHR30534">
    <property type="entry name" value="FLAGELLAR MOTOR SWITCH PROTEIN FLIG"/>
    <property type="match status" value="1"/>
</dbReference>
<reference evidence="16 18" key="1">
    <citation type="submission" date="2015-09" db="EMBL/GenBank/DDBJ databases">
        <title>Identification and resolution of microdiversity through metagenomic sequencing of parallel consortia.</title>
        <authorList>
            <person name="Nelson W.C."/>
            <person name="Romine M.F."/>
            <person name="Lindemann S.R."/>
        </authorList>
    </citation>
    <scope>NUCLEOTIDE SEQUENCE [LARGE SCALE GENOMIC DNA]</scope>
    <source>
        <strain evidence="16">HL-109</strain>
    </source>
</reference>
<dbReference type="Gene3D" id="1.10.220.30">
    <property type="match status" value="3"/>
</dbReference>
<comment type="similarity">
    <text evidence="3 11">Belongs to the FliG family.</text>
</comment>
<keyword evidence="6 11" id="KW-0145">Chemotaxis</keyword>
<dbReference type="GO" id="GO:0003774">
    <property type="term" value="F:cytoskeletal motor activity"/>
    <property type="evidence" value="ECO:0007669"/>
    <property type="project" value="InterPro"/>
</dbReference>
<evidence type="ECO:0000256" key="8">
    <source>
        <dbReference type="ARBA" id="ARBA00023136"/>
    </source>
</evidence>
<evidence type="ECO:0000259" key="13">
    <source>
        <dbReference type="Pfam" id="PF01706"/>
    </source>
</evidence>
<dbReference type="GO" id="GO:0006935">
    <property type="term" value="P:chemotaxis"/>
    <property type="evidence" value="ECO:0007669"/>
    <property type="project" value="UniProtKB-KW"/>
</dbReference>
<evidence type="ECO:0000256" key="1">
    <source>
        <dbReference type="ARBA" id="ARBA00004117"/>
    </source>
</evidence>
<dbReference type="PRINTS" id="PR00954">
    <property type="entry name" value="FLGMOTORFLIG"/>
</dbReference>
<evidence type="ECO:0000256" key="6">
    <source>
        <dbReference type="ARBA" id="ARBA00022500"/>
    </source>
</evidence>
<dbReference type="PATRIC" id="fig|1653334.4.peg.2600"/>
<dbReference type="SUPFAM" id="SSF48029">
    <property type="entry name" value="FliG"/>
    <property type="match status" value="2"/>
</dbReference>
<evidence type="ECO:0000256" key="2">
    <source>
        <dbReference type="ARBA" id="ARBA00004413"/>
    </source>
</evidence>
<evidence type="ECO:0000256" key="10">
    <source>
        <dbReference type="ARBA" id="ARBA00025598"/>
    </source>
</evidence>
<keyword evidence="16" id="KW-0282">Flagellum</keyword>
<dbReference type="EMBL" id="LJSX01000009">
    <property type="protein sequence ID" value="KPQ11244.1"/>
    <property type="molecule type" value="Genomic_DNA"/>
</dbReference>
<sequence>MAATALTETEKPSDGIDDSAEFDSLTGPQRAALFLLMLGEEHGRTIWAMLDEEEVRTVSHAMVQLGTVDASTVDRLIVDFIHRVSNSSVSGSVERTEQLLMKVFPPDQVATIMAEIYNTSGKRIWTRLSQIDAEILANYLRNEYPQTVAVVLSRVRPDHAARVLTMLPDEFAMDVVNRMLKLETVQKEALHHIEETLRLEFVGAVAQTSRRDAHETMAEVFNAFDRQTETRFLSALDDVNREAAKRIRELMFTFEDLTKLDAGGMQTLIRSVERDVLSRALKGAPEPVRAFFFSNMSQRAAKNLQDEMDGLGPIRLKEVDEAQLAMVNKAKELADSGEIMISKNNADDELVY</sequence>
<evidence type="ECO:0000256" key="4">
    <source>
        <dbReference type="ARBA" id="ARBA00021870"/>
    </source>
</evidence>
<organism evidence="16 18">
    <name type="scientific">Saliniramus fredricksonii</name>
    <dbReference type="NCBI Taxonomy" id="1653334"/>
    <lineage>
        <taxon>Bacteria</taxon>
        <taxon>Pseudomonadati</taxon>
        <taxon>Pseudomonadota</taxon>
        <taxon>Alphaproteobacteria</taxon>
        <taxon>Hyphomicrobiales</taxon>
        <taxon>Salinarimonadaceae</taxon>
        <taxon>Saliniramus</taxon>
    </lineage>
</organism>
<evidence type="ECO:0000313" key="19">
    <source>
        <dbReference type="Proteomes" id="UP000182800"/>
    </source>
</evidence>
<evidence type="ECO:0000313" key="18">
    <source>
        <dbReference type="Proteomes" id="UP000050497"/>
    </source>
</evidence>
<reference evidence="17 19" key="2">
    <citation type="submission" date="2016-08" db="EMBL/GenBank/DDBJ databases">
        <authorList>
            <person name="Varghese N."/>
            <person name="Submissions Spin"/>
        </authorList>
    </citation>
    <scope>NUCLEOTIDE SEQUENCE [LARGE SCALE GENOMIC DNA]</scope>
    <source>
        <strain evidence="17 19">HL-109</strain>
    </source>
</reference>
<comment type="caution">
    <text evidence="16">The sequence shown here is derived from an EMBL/GenBank/DDBJ whole genome shotgun (WGS) entry which is preliminary data.</text>
</comment>
<keyword evidence="11" id="KW-0997">Cell inner membrane</keyword>
<dbReference type="Pfam" id="PF14842">
    <property type="entry name" value="FliG_N"/>
    <property type="match status" value="1"/>
</dbReference>
<evidence type="ECO:0000256" key="9">
    <source>
        <dbReference type="ARBA" id="ARBA00023143"/>
    </source>
</evidence>
<dbReference type="NCBIfam" id="TIGR00207">
    <property type="entry name" value="fliG"/>
    <property type="match status" value="1"/>
</dbReference>
<protein>
    <recommendedName>
        <fullName evidence="4 11">Flagellar motor switch protein FliG</fullName>
    </recommendedName>
</protein>
<dbReference type="GO" id="GO:0071973">
    <property type="term" value="P:bacterial-type flagellum-dependent cell motility"/>
    <property type="evidence" value="ECO:0007669"/>
    <property type="project" value="InterPro"/>
</dbReference>
<dbReference type="EMBL" id="FMBM01000002">
    <property type="protein sequence ID" value="SCC81775.1"/>
    <property type="molecule type" value="Genomic_DNA"/>
</dbReference>
<keyword evidence="16" id="KW-0966">Cell projection</keyword>
<evidence type="ECO:0000256" key="3">
    <source>
        <dbReference type="ARBA" id="ARBA00010299"/>
    </source>
</evidence>
<feature type="domain" description="Flagellar motor switch protein FliG N-terminal" evidence="15">
    <location>
        <begin position="25"/>
        <end position="125"/>
    </location>
</feature>
<feature type="region of interest" description="Disordered" evidence="12">
    <location>
        <begin position="1"/>
        <end position="23"/>
    </location>
</feature>
<evidence type="ECO:0000313" key="17">
    <source>
        <dbReference type="EMBL" id="SCC81775.1"/>
    </source>
</evidence>
<dbReference type="InterPro" id="IPR023087">
    <property type="entry name" value="Flg_Motor_Flig_C"/>
</dbReference>
<dbReference type="STRING" id="1653334.GA0071312_2738"/>
<keyword evidence="5 11" id="KW-1003">Cell membrane</keyword>
<keyword evidence="19" id="KW-1185">Reference proteome</keyword>
<evidence type="ECO:0000256" key="12">
    <source>
        <dbReference type="SAM" id="MobiDB-lite"/>
    </source>
</evidence>
<dbReference type="GO" id="GO:0005886">
    <property type="term" value="C:plasma membrane"/>
    <property type="evidence" value="ECO:0007669"/>
    <property type="project" value="UniProtKB-SubCell"/>
</dbReference>
<comment type="subcellular location">
    <subcellularLocation>
        <location evidence="1 11">Bacterial flagellum basal body</location>
    </subcellularLocation>
    <subcellularLocation>
        <location evidence="11">Cell inner membrane</location>
        <topology evidence="11">Peripheral membrane protein</topology>
        <orientation evidence="11">Cytoplasmic side</orientation>
    </subcellularLocation>
    <subcellularLocation>
        <location evidence="2">Cell membrane</location>
        <topology evidence="2">Peripheral membrane protein</topology>
        <orientation evidence="2">Cytoplasmic side</orientation>
    </subcellularLocation>
</comment>
<dbReference type="PIRSF" id="PIRSF003161">
    <property type="entry name" value="FliG"/>
    <property type="match status" value="1"/>
</dbReference>
<feature type="domain" description="Flagellar motor switch protein FliG C-terminal" evidence="13">
    <location>
        <begin position="235"/>
        <end position="341"/>
    </location>
</feature>
<feature type="domain" description="Flagellar motor switch protein FliG middle" evidence="14">
    <location>
        <begin position="134"/>
        <end position="206"/>
    </location>
</feature>
<evidence type="ECO:0000256" key="11">
    <source>
        <dbReference type="PIRNR" id="PIRNR003161"/>
    </source>
</evidence>
<dbReference type="OrthoDB" id="9780302at2"/>